<dbReference type="Proteomes" id="UP001211065">
    <property type="component" value="Unassembled WGS sequence"/>
</dbReference>
<keyword evidence="1" id="KW-0812">Transmembrane</keyword>
<evidence type="ECO:0000256" key="1">
    <source>
        <dbReference type="SAM" id="Phobius"/>
    </source>
</evidence>
<feature type="transmembrane region" description="Helical" evidence="1">
    <location>
        <begin position="48"/>
        <end position="66"/>
    </location>
</feature>
<name>A0AAD5U5T3_9FUNG</name>
<dbReference type="EMBL" id="JADGJW010000061">
    <property type="protein sequence ID" value="KAJ3225440.1"/>
    <property type="molecule type" value="Genomic_DNA"/>
</dbReference>
<evidence type="ECO:0000313" key="3">
    <source>
        <dbReference type="Proteomes" id="UP001211065"/>
    </source>
</evidence>
<evidence type="ECO:0000313" key="2">
    <source>
        <dbReference type="EMBL" id="KAJ3225440.1"/>
    </source>
</evidence>
<organism evidence="2 3">
    <name type="scientific">Clydaea vesicula</name>
    <dbReference type="NCBI Taxonomy" id="447962"/>
    <lineage>
        <taxon>Eukaryota</taxon>
        <taxon>Fungi</taxon>
        <taxon>Fungi incertae sedis</taxon>
        <taxon>Chytridiomycota</taxon>
        <taxon>Chytridiomycota incertae sedis</taxon>
        <taxon>Chytridiomycetes</taxon>
        <taxon>Lobulomycetales</taxon>
        <taxon>Lobulomycetaceae</taxon>
        <taxon>Clydaea</taxon>
    </lineage>
</organism>
<protein>
    <submittedName>
        <fullName evidence="2">Uncharacterized protein</fullName>
    </submittedName>
</protein>
<keyword evidence="1" id="KW-0472">Membrane</keyword>
<dbReference type="AlphaFoldDB" id="A0AAD5U5T3"/>
<feature type="transmembrane region" description="Helical" evidence="1">
    <location>
        <begin position="22"/>
        <end position="41"/>
    </location>
</feature>
<keyword evidence="1" id="KW-1133">Transmembrane helix</keyword>
<sequence>MELIKKEKTLTLVFSRPTLKEYSISFSISILAAIGVCYFFEFKKWIDVIMNLSVIAAFIYLGFNLIDDTFIVSIDKGENEVRFIRKDLFKRILSIKVLQADELALCEIVTEKFKNSVGYRMMFEFLVDGRIFKVSSTKVLMIGRDNLLVLESWEEEIRNFLNLRIPPQVLEKIAERKKKEKEETKKKI</sequence>
<reference evidence="2" key="1">
    <citation type="submission" date="2020-05" db="EMBL/GenBank/DDBJ databases">
        <title>Phylogenomic resolution of chytrid fungi.</title>
        <authorList>
            <person name="Stajich J.E."/>
            <person name="Amses K."/>
            <person name="Simmons R."/>
            <person name="Seto K."/>
            <person name="Myers J."/>
            <person name="Bonds A."/>
            <person name="Quandt C.A."/>
            <person name="Barry K."/>
            <person name="Liu P."/>
            <person name="Grigoriev I."/>
            <person name="Longcore J.E."/>
            <person name="James T.Y."/>
        </authorList>
    </citation>
    <scope>NUCLEOTIDE SEQUENCE</scope>
    <source>
        <strain evidence="2">JEL0476</strain>
    </source>
</reference>
<accession>A0AAD5U5T3</accession>
<gene>
    <name evidence="2" type="ORF">HK099_006811</name>
</gene>
<dbReference type="InterPro" id="IPR027846">
    <property type="entry name" value="Cybc1"/>
</dbReference>
<proteinExistence type="predicted"/>
<comment type="caution">
    <text evidence="2">The sequence shown here is derived from an EMBL/GenBank/DDBJ whole genome shotgun (WGS) entry which is preliminary data.</text>
</comment>
<dbReference type="Pfam" id="PF15169">
    <property type="entry name" value="Cybc1_Eros"/>
    <property type="match status" value="1"/>
</dbReference>
<keyword evidence="3" id="KW-1185">Reference proteome</keyword>